<sequence length="395" mass="45999">MNPVLPFKLPSDTLVNIAFYIEKVDILFALLEALRPAYDLGILEHVRQLHHQLHWKKNDLWPRLSLTEAEESSLVHLEPIIKYYSEVAVNDMTQVEWFCPLIDLTTRITWTPRRRRLDPTDLVPWKSFRITRVDPWFEDCNQPLQTLLLLPHLEEIDCNNCNNQTAEAIFKFAATSSNLRSLKVRTGQRSSSPAWITSEMADDIMQWNISRPIEVFRLWKFKWDSQALRDQVVASVLGNPALEEFTLDETLDDIGNYGFCAYYNREDHSLKLTLSDANNNQASAIDQFTPAMAVFAQLLRTKITKFCLVESWIKKSHRIWSILAPLLQECPLETLSLELTTFTVDDVRIVTQKCHSKLRNYSSRQPQLQSKSCQFDPKERLDIRIKNGEFYKILP</sequence>
<dbReference type="AlphaFoldDB" id="A0A6G0WVA1"/>
<evidence type="ECO:0000313" key="2">
    <source>
        <dbReference type="Proteomes" id="UP000481153"/>
    </source>
</evidence>
<accession>A0A6G0WVA1</accession>
<reference evidence="1 2" key="1">
    <citation type="submission" date="2019-07" db="EMBL/GenBank/DDBJ databases">
        <title>Genomics analysis of Aphanomyces spp. identifies a new class of oomycete effector associated with host adaptation.</title>
        <authorList>
            <person name="Gaulin E."/>
        </authorList>
    </citation>
    <scope>NUCLEOTIDE SEQUENCE [LARGE SCALE GENOMIC DNA]</scope>
    <source>
        <strain evidence="1 2">ATCC 201684</strain>
    </source>
</reference>
<protein>
    <recommendedName>
        <fullName evidence="3">F-box domain-containing protein</fullName>
    </recommendedName>
</protein>
<evidence type="ECO:0008006" key="3">
    <source>
        <dbReference type="Google" id="ProtNLM"/>
    </source>
</evidence>
<proteinExistence type="predicted"/>
<dbReference type="EMBL" id="VJMJ01000143">
    <property type="protein sequence ID" value="KAF0731391.1"/>
    <property type="molecule type" value="Genomic_DNA"/>
</dbReference>
<gene>
    <name evidence="1" type="ORF">Ae201684_011294</name>
</gene>
<name>A0A6G0WVA1_9STRA</name>
<organism evidence="1 2">
    <name type="scientific">Aphanomyces euteiches</name>
    <dbReference type="NCBI Taxonomy" id="100861"/>
    <lineage>
        <taxon>Eukaryota</taxon>
        <taxon>Sar</taxon>
        <taxon>Stramenopiles</taxon>
        <taxon>Oomycota</taxon>
        <taxon>Saprolegniomycetes</taxon>
        <taxon>Saprolegniales</taxon>
        <taxon>Verrucalvaceae</taxon>
        <taxon>Aphanomyces</taxon>
    </lineage>
</organism>
<comment type="caution">
    <text evidence="1">The sequence shown here is derived from an EMBL/GenBank/DDBJ whole genome shotgun (WGS) entry which is preliminary data.</text>
</comment>
<keyword evidence="2" id="KW-1185">Reference proteome</keyword>
<evidence type="ECO:0000313" key="1">
    <source>
        <dbReference type="EMBL" id="KAF0731391.1"/>
    </source>
</evidence>
<dbReference type="VEuPathDB" id="FungiDB:AeMF1_021383"/>
<dbReference type="Proteomes" id="UP000481153">
    <property type="component" value="Unassembled WGS sequence"/>
</dbReference>